<organism evidence="1 2">
    <name type="scientific">Ignelater luminosus</name>
    <name type="common">Cucubano</name>
    <name type="synonym">Pyrophorus luminosus</name>
    <dbReference type="NCBI Taxonomy" id="2038154"/>
    <lineage>
        <taxon>Eukaryota</taxon>
        <taxon>Metazoa</taxon>
        <taxon>Ecdysozoa</taxon>
        <taxon>Arthropoda</taxon>
        <taxon>Hexapoda</taxon>
        <taxon>Insecta</taxon>
        <taxon>Pterygota</taxon>
        <taxon>Neoptera</taxon>
        <taxon>Endopterygota</taxon>
        <taxon>Coleoptera</taxon>
        <taxon>Polyphaga</taxon>
        <taxon>Elateriformia</taxon>
        <taxon>Elateroidea</taxon>
        <taxon>Elateridae</taxon>
        <taxon>Agrypninae</taxon>
        <taxon>Pyrophorini</taxon>
        <taxon>Ignelater</taxon>
    </lineage>
</organism>
<keyword evidence="2" id="KW-1185">Reference proteome</keyword>
<evidence type="ECO:0000313" key="2">
    <source>
        <dbReference type="Proteomes" id="UP000801492"/>
    </source>
</evidence>
<proteinExistence type="predicted"/>
<protein>
    <recommendedName>
        <fullName evidence="3">Reverse transcriptase domain-containing protein</fullName>
    </recommendedName>
</protein>
<dbReference type="Gene3D" id="3.30.420.10">
    <property type="entry name" value="Ribonuclease H-like superfamily/Ribonuclease H"/>
    <property type="match status" value="1"/>
</dbReference>
<dbReference type="InterPro" id="IPR036397">
    <property type="entry name" value="RNaseH_sf"/>
</dbReference>
<sequence length="133" mass="15666">MVHNWLKEKIFEFIAKKDWPSASPDLNPLEYDLELNVYLKPHMCFESLKQSLVKKRDGFSQENGCLTSPTQFKIYIEETLKLWKRKCEGMGISIREDFIYTLSFADDQVIIAQDEEDLAFMVKKLKEEHDKLG</sequence>
<accession>A0A8K0CWC5</accession>
<dbReference type="Proteomes" id="UP000801492">
    <property type="component" value="Unassembled WGS sequence"/>
</dbReference>
<dbReference type="AlphaFoldDB" id="A0A8K0CWC5"/>
<dbReference type="OrthoDB" id="6768451at2759"/>
<dbReference type="EMBL" id="VTPC01006468">
    <property type="protein sequence ID" value="KAF2894890.1"/>
    <property type="molecule type" value="Genomic_DNA"/>
</dbReference>
<gene>
    <name evidence="1" type="ORF">ILUMI_11284</name>
</gene>
<reference evidence="1" key="1">
    <citation type="submission" date="2019-08" db="EMBL/GenBank/DDBJ databases">
        <title>The genome of the North American firefly Photinus pyralis.</title>
        <authorList>
            <consortium name="Photinus pyralis genome working group"/>
            <person name="Fallon T.R."/>
            <person name="Sander Lower S.E."/>
            <person name="Weng J.-K."/>
        </authorList>
    </citation>
    <scope>NUCLEOTIDE SEQUENCE</scope>
    <source>
        <strain evidence="1">TRF0915ILg1</strain>
        <tissue evidence="1">Whole body</tissue>
    </source>
</reference>
<dbReference type="GO" id="GO:0003676">
    <property type="term" value="F:nucleic acid binding"/>
    <property type="evidence" value="ECO:0007669"/>
    <property type="project" value="InterPro"/>
</dbReference>
<name>A0A8K0CWC5_IGNLU</name>
<comment type="caution">
    <text evidence="1">The sequence shown here is derived from an EMBL/GenBank/DDBJ whole genome shotgun (WGS) entry which is preliminary data.</text>
</comment>
<evidence type="ECO:0008006" key="3">
    <source>
        <dbReference type="Google" id="ProtNLM"/>
    </source>
</evidence>
<evidence type="ECO:0000313" key="1">
    <source>
        <dbReference type="EMBL" id="KAF2894890.1"/>
    </source>
</evidence>